<protein>
    <recommendedName>
        <fullName evidence="1">Retrovirus-related Pol polyprotein from transposon TNT 1-94-like beta-barrel domain-containing protein</fullName>
    </recommendedName>
</protein>
<dbReference type="EMBL" id="AP011484">
    <property type="protein sequence ID" value="BBD82439.1"/>
    <property type="molecule type" value="Genomic_DNA"/>
</dbReference>
<dbReference type="InterPro" id="IPR054722">
    <property type="entry name" value="PolX-like_BBD"/>
</dbReference>
<reference evidence="3" key="1">
    <citation type="submission" date="2009-05" db="EMBL/GenBank/DDBJ databases">
        <title>Oryza sativa Indica Group genomic DNA, chromosome 11, BAC clone:K0059E09, cultivar:Kasalath.</title>
        <authorList>
            <person name="Matsumoto T."/>
            <person name="Wu J."/>
            <person name="Kanamori H."/>
        </authorList>
    </citation>
    <scope>NUCLEOTIDE SEQUENCE</scope>
</reference>
<name>A0A679B9H6_ORYSI</name>
<reference evidence="2" key="2">
    <citation type="submission" date="2009-05" db="EMBL/GenBank/DDBJ databases">
        <title>Oryza sativa Indica Group genomic DNA, chromosome 11, BAC clone:K0339E09, cultivar:Kasalath.</title>
        <authorList>
            <person name="Matsumoto T."/>
            <person name="Wu J."/>
            <person name="Kanamori H."/>
        </authorList>
    </citation>
    <scope>NUCLEOTIDE SEQUENCE</scope>
</reference>
<evidence type="ECO:0000259" key="1">
    <source>
        <dbReference type="Pfam" id="PF22936"/>
    </source>
</evidence>
<dbReference type="Pfam" id="PF22936">
    <property type="entry name" value="Pol_BBD"/>
    <property type="match status" value="1"/>
</dbReference>
<dbReference type="EMBL" id="AP011483">
    <property type="protein sequence ID" value="BAU59090.1"/>
    <property type="molecule type" value="Genomic_DNA"/>
</dbReference>
<organism evidence="3">
    <name type="scientific">Oryza sativa subsp. indica</name>
    <name type="common">Rice</name>
    <dbReference type="NCBI Taxonomy" id="39946"/>
    <lineage>
        <taxon>Eukaryota</taxon>
        <taxon>Viridiplantae</taxon>
        <taxon>Streptophyta</taxon>
        <taxon>Embryophyta</taxon>
        <taxon>Tracheophyta</taxon>
        <taxon>Spermatophyta</taxon>
        <taxon>Magnoliopsida</taxon>
        <taxon>Liliopsida</taxon>
        <taxon>Poales</taxon>
        <taxon>Poaceae</taxon>
        <taxon>BOP clade</taxon>
        <taxon>Oryzoideae</taxon>
        <taxon>Oryzeae</taxon>
        <taxon>Oryzinae</taxon>
        <taxon>Oryza</taxon>
        <taxon>Oryza sativa</taxon>
    </lineage>
</organism>
<sequence length="205" mass="21823">MASYPVFQVSPEEAAKGKWYMATAATNHMTRDQSLISDLKPVTGRVISRGNGAGLKVHGSGAVNTETVAIPDVWHVPGINANLVSVPQLSLLGLNISFDRGGCTVTRASDGSVVGKARRSGAIYELHNSSTFCERAPPNSTPSFGGAETVWLSSSSRRGGVGAGAVPNRPLVKDLEVFLNVKSERRMMLVMSLAMSRTDEFTMLD</sequence>
<evidence type="ECO:0000313" key="3">
    <source>
        <dbReference type="EMBL" id="BBD82439.1"/>
    </source>
</evidence>
<proteinExistence type="predicted"/>
<dbReference type="AlphaFoldDB" id="A0A679B9H6"/>
<gene>
    <name evidence="3" type="primary">K0059E09.10</name>
    <name evidence="2" type="synonym">K0339E09.36</name>
</gene>
<evidence type="ECO:0000313" key="2">
    <source>
        <dbReference type="EMBL" id="BAU59090.1"/>
    </source>
</evidence>
<feature type="domain" description="Retrovirus-related Pol polyprotein from transposon TNT 1-94-like beta-barrel" evidence="1">
    <location>
        <begin position="19"/>
        <end position="90"/>
    </location>
</feature>
<accession>A0A679B9H6</accession>